<protein>
    <submittedName>
        <fullName evidence="1">Uncharacterized protein</fullName>
    </submittedName>
</protein>
<evidence type="ECO:0000313" key="2">
    <source>
        <dbReference type="Proteomes" id="UP001444661"/>
    </source>
</evidence>
<reference evidence="1 2" key="1">
    <citation type="submission" date="2023-01" db="EMBL/GenBank/DDBJ databases">
        <title>Analysis of 21 Apiospora genomes using comparative genomics revels a genus with tremendous synthesis potential of carbohydrate active enzymes and secondary metabolites.</title>
        <authorList>
            <person name="Sorensen T."/>
        </authorList>
    </citation>
    <scope>NUCLEOTIDE SEQUENCE [LARGE SCALE GENOMIC DNA]</scope>
    <source>
        <strain evidence="1 2">CBS 33761</strain>
    </source>
</reference>
<accession>A0ABR1RXS7</accession>
<proteinExistence type="predicted"/>
<evidence type="ECO:0000313" key="1">
    <source>
        <dbReference type="EMBL" id="KAK8022663.1"/>
    </source>
</evidence>
<dbReference type="Proteomes" id="UP001444661">
    <property type="component" value="Unassembled WGS sequence"/>
</dbReference>
<name>A0ABR1RXS7_9PEZI</name>
<gene>
    <name evidence="1" type="ORF">PG993_013430</name>
</gene>
<sequence>MRRRLKTKTGGDYKDLVLCRMVPRDAQDEQQTRVTHAQLEDMVGDARLEVCQDARSGAIKFWMAFLSESQYIQVKLMPNVSTYPTRMDHVTTTK</sequence>
<comment type="caution">
    <text evidence="1">The sequence shown here is derived from an EMBL/GenBank/DDBJ whole genome shotgun (WGS) entry which is preliminary data.</text>
</comment>
<dbReference type="EMBL" id="JAQQWK010000012">
    <property type="protein sequence ID" value="KAK8022663.1"/>
    <property type="molecule type" value="Genomic_DNA"/>
</dbReference>
<organism evidence="1 2">
    <name type="scientific">Apiospora rasikravindrae</name>
    <dbReference type="NCBI Taxonomy" id="990691"/>
    <lineage>
        <taxon>Eukaryota</taxon>
        <taxon>Fungi</taxon>
        <taxon>Dikarya</taxon>
        <taxon>Ascomycota</taxon>
        <taxon>Pezizomycotina</taxon>
        <taxon>Sordariomycetes</taxon>
        <taxon>Xylariomycetidae</taxon>
        <taxon>Amphisphaeriales</taxon>
        <taxon>Apiosporaceae</taxon>
        <taxon>Apiospora</taxon>
    </lineage>
</organism>
<keyword evidence="2" id="KW-1185">Reference proteome</keyword>